<organism evidence="2 3">
    <name type="scientific">Penicillium salamii</name>
    <dbReference type="NCBI Taxonomy" id="1612424"/>
    <lineage>
        <taxon>Eukaryota</taxon>
        <taxon>Fungi</taxon>
        <taxon>Dikarya</taxon>
        <taxon>Ascomycota</taxon>
        <taxon>Pezizomycotina</taxon>
        <taxon>Eurotiomycetes</taxon>
        <taxon>Eurotiomycetidae</taxon>
        <taxon>Eurotiales</taxon>
        <taxon>Aspergillaceae</taxon>
        <taxon>Penicillium</taxon>
    </lineage>
</organism>
<dbReference type="Gene3D" id="3.40.50.150">
    <property type="entry name" value="Vaccinia Virus protein VP39"/>
    <property type="match status" value="1"/>
</dbReference>
<dbReference type="SUPFAM" id="SSF53335">
    <property type="entry name" value="S-adenosyl-L-methionine-dependent methyltransferases"/>
    <property type="match status" value="1"/>
</dbReference>
<protein>
    <recommendedName>
        <fullName evidence="1">Methyltransferase domain-containing protein</fullName>
    </recommendedName>
</protein>
<reference evidence="2" key="1">
    <citation type="submission" date="2021-07" db="EMBL/GenBank/DDBJ databases">
        <authorList>
            <person name="Branca A.L. A."/>
        </authorList>
    </citation>
    <scope>NUCLEOTIDE SEQUENCE</scope>
</reference>
<dbReference type="PANTHER" id="PTHR43591">
    <property type="entry name" value="METHYLTRANSFERASE"/>
    <property type="match status" value="1"/>
</dbReference>
<feature type="domain" description="Methyltransferase" evidence="1">
    <location>
        <begin position="75"/>
        <end position="170"/>
    </location>
</feature>
<name>A0A9W4IWD9_9EURO</name>
<evidence type="ECO:0000259" key="1">
    <source>
        <dbReference type="Pfam" id="PF13649"/>
    </source>
</evidence>
<gene>
    <name evidence="2" type="ORF">PSALAMII_LOCUS4226</name>
</gene>
<dbReference type="EMBL" id="CAJVPA010000155">
    <property type="protein sequence ID" value="CAG8364521.1"/>
    <property type="molecule type" value="Genomic_DNA"/>
</dbReference>
<evidence type="ECO:0000313" key="2">
    <source>
        <dbReference type="EMBL" id="CAG8364521.1"/>
    </source>
</evidence>
<accession>A0A9W4IWD9</accession>
<dbReference type="PANTHER" id="PTHR43591:SF50">
    <property type="entry name" value="METHYLTRANSFERASE DOMAIN-CONTAINING PROTEIN-RELATED"/>
    <property type="match status" value="1"/>
</dbReference>
<dbReference type="InterPro" id="IPR041698">
    <property type="entry name" value="Methyltransf_25"/>
</dbReference>
<proteinExistence type="predicted"/>
<dbReference type="CDD" id="cd02440">
    <property type="entry name" value="AdoMet_MTases"/>
    <property type="match status" value="1"/>
</dbReference>
<sequence>MSLLTSPFPLPFQKFLWKVRDLVRSMAKIALPVNVYLLGRDEEETKRLNDQHRFLVAVSGHHIHPSIPKENLTAIADLGTGTGIWLEDVAQTLPGSVYLHGFDISSAQFPSHQNHQRPISLSVHDVLHPFPAKHHSRYDLVHIRLLTAGLKKNDYATVLANARALLKPNGYIQWEELDHSAFCTDAVPEAPVIQQLRNSVINAMLSLGLWPYAPSRVHEEVVAGGFADVVMKTYTAQGKDHLRDISRKWVGGVMKALVPPSMLVTGEAKTESQARDMVNSLVEEFDAHCRYARAMVNLGVTVGRRVD</sequence>
<comment type="caution">
    <text evidence="2">The sequence shown here is derived from an EMBL/GenBank/DDBJ whole genome shotgun (WGS) entry which is preliminary data.</text>
</comment>
<dbReference type="OrthoDB" id="417697at2759"/>
<dbReference type="Proteomes" id="UP001152646">
    <property type="component" value="Unassembled WGS sequence"/>
</dbReference>
<dbReference type="Pfam" id="PF13649">
    <property type="entry name" value="Methyltransf_25"/>
    <property type="match status" value="1"/>
</dbReference>
<evidence type="ECO:0000313" key="3">
    <source>
        <dbReference type="Proteomes" id="UP001152646"/>
    </source>
</evidence>
<dbReference type="AlphaFoldDB" id="A0A9W4IWD9"/>
<dbReference type="InterPro" id="IPR029063">
    <property type="entry name" value="SAM-dependent_MTases_sf"/>
</dbReference>